<dbReference type="SUPFAM" id="SSF54506">
    <property type="entry name" value="Diaminopimelate epimerase-like"/>
    <property type="match status" value="2"/>
</dbReference>
<feature type="region of interest" description="Disordered" evidence="3">
    <location>
        <begin position="346"/>
        <end position="402"/>
    </location>
</feature>
<dbReference type="AlphaFoldDB" id="A0A9P5C518"/>
<reference evidence="4" key="1">
    <citation type="submission" date="2019-04" db="EMBL/GenBank/DDBJ databases">
        <title>Sequencing of skin fungus with MAO and IRED activity.</title>
        <authorList>
            <person name="Marsaioli A.J."/>
            <person name="Bonatto J.M.C."/>
            <person name="Reis Junior O."/>
        </authorList>
    </citation>
    <scope>NUCLEOTIDE SEQUENCE</scope>
    <source>
        <strain evidence="4">28M1</strain>
    </source>
</reference>
<sequence length="455" mass="47703">MPSELNADPVRKNKRVRCSLPAALMRAGTSKGLFIHRHQLPASESLWASPLLAAMGSQNSDARQIDGIGGATSTTSKVAVVSPSSRPGIDVDYTFVQVAVGQQAVDFSGNCGNMCAGVGLFAVQEGLARPTSGERSVDVRIFNTNTSRVIVDTVQVDDDGFPLEDGDYVIPGVKGTGSEIKVAFVDPAGSMTGKLFPTGRRNETITVKERNGTCFSVKTTLIDAANPFVLVDASTLPAYLQTAKRDSTGYLEHMESIRRVGAVAMGLASSTEAAAKVRGTPKLALLSPAPSESARAEDDGLSIQVLAFSMGKPHPSLQLTGAACLAAAVCIEGTVAHSIASQALTQPSKEHQLADALSRRLTTSEHLPTPPSSSGNPTREGSPASDGSEDGTSGASTPPSEHMLAKERKVRIFHASGGIDVGVVAASSDEWAVVDRCCVSRTARRIFDGVVYYYQ</sequence>
<accession>A0A9P5C518</accession>
<dbReference type="Pfam" id="PF04303">
    <property type="entry name" value="PrpF"/>
    <property type="match status" value="1"/>
</dbReference>
<keyword evidence="5" id="KW-1185">Reference proteome</keyword>
<evidence type="ECO:0000256" key="3">
    <source>
        <dbReference type="SAM" id="MobiDB-lite"/>
    </source>
</evidence>
<evidence type="ECO:0000313" key="5">
    <source>
        <dbReference type="Proteomes" id="UP000758155"/>
    </source>
</evidence>
<dbReference type="GO" id="GO:0016853">
    <property type="term" value="F:isomerase activity"/>
    <property type="evidence" value="ECO:0007669"/>
    <property type="project" value="UniProtKB-KW"/>
</dbReference>
<dbReference type="PANTHER" id="PTHR43709:SF2">
    <property type="entry name" value="DUF453 DOMAIN PROTEIN (AFU_ORTHOLOGUE AFUA_6G00360)"/>
    <property type="match status" value="1"/>
</dbReference>
<evidence type="ECO:0000313" key="4">
    <source>
        <dbReference type="EMBL" id="KAF3044468.1"/>
    </source>
</evidence>
<dbReference type="Proteomes" id="UP000758155">
    <property type="component" value="Unassembled WGS sequence"/>
</dbReference>
<feature type="compositionally biased region" description="Polar residues" evidence="3">
    <location>
        <begin position="360"/>
        <end position="379"/>
    </location>
</feature>
<keyword evidence="2" id="KW-0413">Isomerase</keyword>
<proteinExistence type="inferred from homology"/>
<dbReference type="OrthoDB" id="10267539at2759"/>
<feature type="compositionally biased region" description="Polar residues" evidence="3">
    <location>
        <begin position="390"/>
        <end position="399"/>
    </location>
</feature>
<organism evidence="4 5">
    <name type="scientific">Didymella heteroderae</name>
    <dbReference type="NCBI Taxonomy" id="1769908"/>
    <lineage>
        <taxon>Eukaryota</taxon>
        <taxon>Fungi</taxon>
        <taxon>Dikarya</taxon>
        <taxon>Ascomycota</taxon>
        <taxon>Pezizomycotina</taxon>
        <taxon>Dothideomycetes</taxon>
        <taxon>Pleosporomycetidae</taxon>
        <taxon>Pleosporales</taxon>
        <taxon>Pleosporineae</taxon>
        <taxon>Didymellaceae</taxon>
        <taxon>Didymella</taxon>
    </lineage>
</organism>
<comment type="caution">
    <text evidence="4">The sequence shown here is derived from an EMBL/GenBank/DDBJ whole genome shotgun (WGS) entry which is preliminary data.</text>
</comment>
<evidence type="ECO:0000256" key="2">
    <source>
        <dbReference type="ARBA" id="ARBA00023235"/>
    </source>
</evidence>
<comment type="similarity">
    <text evidence="1">Belongs to the PrpF family.</text>
</comment>
<name>A0A9P5C518_9PLEO</name>
<dbReference type="Gene3D" id="3.10.310.10">
    <property type="entry name" value="Diaminopimelate Epimerase, Chain A, domain 1"/>
    <property type="match status" value="2"/>
</dbReference>
<gene>
    <name evidence="4" type="ORF">E8E12_010970</name>
</gene>
<dbReference type="EMBL" id="SWKV01000009">
    <property type="protein sequence ID" value="KAF3044468.1"/>
    <property type="molecule type" value="Genomic_DNA"/>
</dbReference>
<dbReference type="InterPro" id="IPR007400">
    <property type="entry name" value="PrpF-like"/>
</dbReference>
<protein>
    <submittedName>
        <fullName evidence="4">Uncharacterized protein</fullName>
    </submittedName>
</protein>
<dbReference type="PANTHER" id="PTHR43709">
    <property type="entry name" value="ACONITATE ISOMERASE-RELATED"/>
    <property type="match status" value="1"/>
</dbReference>
<evidence type="ECO:0000256" key="1">
    <source>
        <dbReference type="ARBA" id="ARBA00007673"/>
    </source>
</evidence>